<evidence type="ECO:0000313" key="2">
    <source>
        <dbReference type="Proteomes" id="UP001055879"/>
    </source>
</evidence>
<evidence type="ECO:0000313" key="1">
    <source>
        <dbReference type="EMBL" id="KAI3759789.1"/>
    </source>
</evidence>
<sequence>MATTDSASDYGSLQNTSQKRGIAMVFAMITAVVLSPLYINNVGEKDAYLESRLWNSGFVVPVVLGGLIVAIKTTSSSSSNARSSCEEASSLRIARSSWRLAAILGMMLFVLYWQDSAQHFFWR</sequence>
<organism evidence="1 2">
    <name type="scientific">Arctium lappa</name>
    <name type="common">Greater burdock</name>
    <name type="synonym">Lappa major</name>
    <dbReference type="NCBI Taxonomy" id="4217"/>
    <lineage>
        <taxon>Eukaryota</taxon>
        <taxon>Viridiplantae</taxon>
        <taxon>Streptophyta</taxon>
        <taxon>Embryophyta</taxon>
        <taxon>Tracheophyta</taxon>
        <taxon>Spermatophyta</taxon>
        <taxon>Magnoliopsida</taxon>
        <taxon>eudicotyledons</taxon>
        <taxon>Gunneridae</taxon>
        <taxon>Pentapetalae</taxon>
        <taxon>asterids</taxon>
        <taxon>campanulids</taxon>
        <taxon>Asterales</taxon>
        <taxon>Asteraceae</taxon>
        <taxon>Carduoideae</taxon>
        <taxon>Cardueae</taxon>
        <taxon>Arctiinae</taxon>
        <taxon>Arctium</taxon>
    </lineage>
</organism>
<reference evidence="2" key="1">
    <citation type="journal article" date="2022" name="Mol. Ecol. Resour.">
        <title>The genomes of chicory, endive, great burdock and yacon provide insights into Asteraceae palaeo-polyploidization history and plant inulin production.</title>
        <authorList>
            <person name="Fan W."/>
            <person name="Wang S."/>
            <person name="Wang H."/>
            <person name="Wang A."/>
            <person name="Jiang F."/>
            <person name="Liu H."/>
            <person name="Zhao H."/>
            <person name="Xu D."/>
            <person name="Zhang Y."/>
        </authorList>
    </citation>
    <scope>NUCLEOTIDE SEQUENCE [LARGE SCALE GENOMIC DNA]</scope>
    <source>
        <strain evidence="2">cv. Niubang</strain>
    </source>
</reference>
<name>A0ACB9ELA0_ARCLA</name>
<reference evidence="1 2" key="2">
    <citation type="journal article" date="2022" name="Mol. Ecol. Resour.">
        <title>The genomes of chicory, endive, great burdock and yacon provide insights into Asteraceae paleo-polyploidization history and plant inulin production.</title>
        <authorList>
            <person name="Fan W."/>
            <person name="Wang S."/>
            <person name="Wang H."/>
            <person name="Wang A."/>
            <person name="Jiang F."/>
            <person name="Liu H."/>
            <person name="Zhao H."/>
            <person name="Xu D."/>
            <person name="Zhang Y."/>
        </authorList>
    </citation>
    <scope>NUCLEOTIDE SEQUENCE [LARGE SCALE GENOMIC DNA]</scope>
    <source>
        <strain evidence="2">cv. Niubang</strain>
    </source>
</reference>
<dbReference type="Proteomes" id="UP001055879">
    <property type="component" value="Linkage Group LG02"/>
</dbReference>
<accession>A0ACB9ELA0</accession>
<gene>
    <name evidence="1" type="ORF">L6452_07847</name>
</gene>
<proteinExistence type="predicted"/>
<protein>
    <submittedName>
        <fullName evidence="1">Uncharacterized protein</fullName>
    </submittedName>
</protein>
<keyword evidence="2" id="KW-1185">Reference proteome</keyword>
<comment type="caution">
    <text evidence="1">The sequence shown here is derived from an EMBL/GenBank/DDBJ whole genome shotgun (WGS) entry which is preliminary data.</text>
</comment>
<dbReference type="EMBL" id="CM042048">
    <property type="protein sequence ID" value="KAI3759789.1"/>
    <property type="molecule type" value="Genomic_DNA"/>
</dbReference>